<keyword evidence="5" id="KW-1185">Reference proteome</keyword>
<dbReference type="Proteomes" id="UP000004200">
    <property type="component" value="Unassembled WGS sequence"/>
</dbReference>
<dbReference type="AlphaFoldDB" id="G2DYK7"/>
<dbReference type="Gene3D" id="3.30.70.270">
    <property type="match status" value="1"/>
</dbReference>
<dbReference type="Gene3D" id="3.30.70.2220">
    <property type="entry name" value="CRISPR-Cas system, Cmr2 subunit, D1 domain, cysteine cluster"/>
    <property type="match status" value="1"/>
</dbReference>
<dbReference type="RefSeq" id="WP_007039834.1">
    <property type="nucleotide sequence ID" value="NZ_AFWT01000006.1"/>
</dbReference>
<dbReference type="eggNOG" id="COG1353">
    <property type="taxonomic scope" value="Bacteria"/>
</dbReference>
<dbReference type="STRING" id="765913.ThidrDRAFT_1119"/>
<dbReference type="InterPro" id="IPR038242">
    <property type="entry name" value="Cmr2_N"/>
</dbReference>
<keyword evidence="1" id="KW-0547">Nucleotide-binding</keyword>
<dbReference type="InterPro" id="IPR054767">
    <property type="entry name" value="Cas10-Cmr2_palm2"/>
</dbReference>
<reference evidence="4 5" key="1">
    <citation type="submission" date="2011-06" db="EMBL/GenBank/DDBJ databases">
        <title>The draft genome of Thiorhodococcus drewsii AZ1.</title>
        <authorList>
            <consortium name="US DOE Joint Genome Institute (JGI-PGF)"/>
            <person name="Lucas S."/>
            <person name="Han J."/>
            <person name="Lapidus A."/>
            <person name="Cheng J.-F."/>
            <person name="Goodwin L."/>
            <person name="Pitluck S."/>
            <person name="Peters L."/>
            <person name="Land M.L."/>
            <person name="Hauser L."/>
            <person name="Vogl K."/>
            <person name="Liu Z."/>
            <person name="Imhoff J."/>
            <person name="Thiel V."/>
            <person name="Frigaard N.-U."/>
            <person name="Bryant D.A."/>
            <person name="Woyke T.J."/>
        </authorList>
    </citation>
    <scope>NUCLEOTIDE SEQUENCE [LARGE SCALE GENOMIC DNA]</scope>
    <source>
        <strain evidence="4 5">AZ1</strain>
    </source>
</reference>
<evidence type="ECO:0000256" key="1">
    <source>
        <dbReference type="ARBA" id="ARBA00022741"/>
    </source>
</evidence>
<sequence length="648" mass="71761">MSDQTFHFTLGPVQGFVAQARRTRDFWAGSFLLSWLAGAAMLAVKQQGGTIDFPSPDDGYLGWLTGKGSGDTPRQGCIPNRFKAIQCKVPGDFDPVHIEQSVRDAWRALAESVWTRDLRPHDPSADTRAIWERQIDGFWEISWALGEDNSLLDRRKNWRTHLPPVEGGVKCSMMAGWQELSGAVAPGDACLKDFWEGQRKQFPRDFDEGEHLCAIAFIKRRFVGAFAKLSATMPDGWTLHGWQLDGQMPSTLDLAAAHWVAGLDGARSEDLETLRAATENLLDGSDGGLRLLRCVRETRSEVLTRLHSSALFPHVLENRALCQNRDKVKEVRKALKILDCKTPPAPFYAILLMDGDSLGQLLQTDLQAPPKISRALNAFTSAVPELVDQHNGFLIYAGGDDVLALLPLEDALGCATAIRAVYLAAFKEAFGKEGCSTISAAVTFAHVKIPLTRLLRDSHHLLDDIAKDATGRDALAVRVVKSSGEALQWARPWLCALSVEAPEQLTITRLAERFAADESGEAADFSSKFFYRIRERFAFLNPPKGQPDAEAIFDLEQATSLLAVDYLASGVNRGLTLKIQEAEALIRPLLKQCSPVRRYTSDEDKPRRATQVMPMVPQAGIEFYQQPRLEADAALLVRFLAQKGRERS</sequence>
<dbReference type="InterPro" id="IPR013407">
    <property type="entry name" value="CRISPR-assoc_prot_Cmr2"/>
</dbReference>
<accession>G2DYK7</accession>
<evidence type="ECO:0000313" key="4">
    <source>
        <dbReference type="EMBL" id="EGV32634.1"/>
    </source>
</evidence>
<dbReference type="EMBL" id="AFWT01000006">
    <property type="protein sequence ID" value="EGV32634.1"/>
    <property type="molecule type" value="Genomic_DNA"/>
</dbReference>
<dbReference type="PROSITE" id="PS50887">
    <property type="entry name" value="GGDEF"/>
    <property type="match status" value="1"/>
</dbReference>
<proteinExistence type="predicted"/>
<protein>
    <submittedName>
        <fullName evidence="4">CRISPR-associated protein, Crm2 family</fullName>
    </submittedName>
</protein>
<keyword evidence="2" id="KW-0051">Antiviral defense</keyword>
<organism evidence="4 5">
    <name type="scientific">Thiorhodococcus drewsii AZ1</name>
    <dbReference type="NCBI Taxonomy" id="765913"/>
    <lineage>
        <taxon>Bacteria</taxon>
        <taxon>Pseudomonadati</taxon>
        <taxon>Pseudomonadota</taxon>
        <taxon>Gammaproteobacteria</taxon>
        <taxon>Chromatiales</taxon>
        <taxon>Chromatiaceae</taxon>
        <taxon>Thiorhodococcus</taxon>
    </lineage>
</organism>
<evidence type="ECO:0000259" key="3">
    <source>
        <dbReference type="PROSITE" id="PS50887"/>
    </source>
</evidence>
<dbReference type="InterPro" id="IPR000160">
    <property type="entry name" value="GGDEF_dom"/>
</dbReference>
<feature type="domain" description="GGDEF" evidence="3">
    <location>
        <begin position="346"/>
        <end position="480"/>
    </location>
</feature>
<gene>
    <name evidence="4" type="ORF">ThidrDRAFT_1119</name>
</gene>
<dbReference type="Pfam" id="PF22335">
    <property type="entry name" value="Cas10-Cmr2_palm2"/>
    <property type="match status" value="1"/>
</dbReference>
<evidence type="ECO:0000256" key="2">
    <source>
        <dbReference type="ARBA" id="ARBA00023118"/>
    </source>
</evidence>
<dbReference type="InterPro" id="IPR043128">
    <property type="entry name" value="Rev_trsase/Diguanyl_cyclase"/>
</dbReference>
<dbReference type="OrthoDB" id="9758700at2"/>
<name>G2DYK7_9GAMM</name>
<dbReference type="GO" id="GO:0051607">
    <property type="term" value="P:defense response to virus"/>
    <property type="evidence" value="ECO:0007669"/>
    <property type="project" value="UniProtKB-KW"/>
</dbReference>
<dbReference type="GO" id="GO:0000166">
    <property type="term" value="F:nucleotide binding"/>
    <property type="evidence" value="ECO:0007669"/>
    <property type="project" value="UniProtKB-KW"/>
</dbReference>
<dbReference type="NCBIfam" id="TIGR02577">
    <property type="entry name" value="cas_TM1794_Cmr2"/>
    <property type="match status" value="1"/>
</dbReference>
<evidence type="ECO:0000313" key="5">
    <source>
        <dbReference type="Proteomes" id="UP000004200"/>
    </source>
</evidence>
<dbReference type="PATRIC" id="fig|765913.3.peg.1150"/>
<comment type="caution">
    <text evidence="4">The sequence shown here is derived from an EMBL/GenBank/DDBJ whole genome shotgun (WGS) entry which is preliminary data.</text>
</comment>
<dbReference type="Pfam" id="PF12469">
    <property type="entry name" value="Cmr2_N"/>
    <property type="match status" value="1"/>
</dbReference>
<dbReference type="InterPro" id="IPR024615">
    <property type="entry name" value="CRISPR-assoc_Cmr2_N"/>
</dbReference>